<name>A0AAW2HVI7_9NEOP</name>
<gene>
    <name evidence="6" type="ORF">PYX00_005976</name>
</gene>
<organism evidence="6">
    <name type="scientific">Menopon gallinae</name>
    <name type="common">poultry shaft louse</name>
    <dbReference type="NCBI Taxonomy" id="328185"/>
    <lineage>
        <taxon>Eukaryota</taxon>
        <taxon>Metazoa</taxon>
        <taxon>Ecdysozoa</taxon>
        <taxon>Arthropoda</taxon>
        <taxon>Hexapoda</taxon>
        <taxon>Insecta</taxon>
        <taxon>Pterygota</taxon>
        <taxon>Neoptera</taxon>
        <taxon>Paraneoptera</taxon>
        <taxon>Psocodea</taxon>
        <taxon>Troctomorpha</taxon>
        <taxon>Phthiraptera</taxon>
        <taxon>Amblycera</taxon>
        <taxon>Menoponidae</taxon>
        <taxon>Menopon</taxon>
    </lineage>
</organism>
<dbReference type="SUPFAM" id="SSF53383">
    <property type="entry name" value="PLP-dependent transferases"/>
    <property type="match status" value="1"/>
</dbReference>
<dbReference type="GO" id="GO:0016212">
    <property type="term" value="F:kynurenine-oxoglutarate transaminase activity"/>
    <property type="evidence" value="ECO:0007669"/>
    <property type="project" value="TreeGrafter"/>
</dbReference>
<dbReference type="AlphaFoldDB" id="A0AAW2HVI7"/>
<sequence>MKLHAAQCGMRYNFGNSLLVVRRELARKIQVRGSHTTSKVVMAPNRPNELVNDSINDPIVDYDHFINDFSKRREPSVIRELNKLYSQKSDSISFAGGLPHPLTFPFQELSVRLTDGTNISLEGKPLQDSLQYIPSQGYPPLLEKLRKLQWKVHSPPQWENTDILITSGSQDGLCRCIEMCLEEGEPIIVQHPVYSGTESLLKPFKANIITVEQDENGLRPDLLRYELQSRYTPEETFSKKRGIPKLLYVNTTGANPTGVALSTERKKEIYRIVCEYNLIILEDDPYYYLHFQDKYPTSFLSLDTEGRVLRFDSFSKIISPGIRVGFVTGPKQLIKRIELHLQASSLHAAALSQVLIDKIMDNWGFDGLFKHFDFIQKFYKTKRDALIKSAEKHLTGLAEWNVPTAGMFLWIKVKGVPDTYNLVTKECLNQGVLFVSGHAYTVKYGEPCPYLRACYTLPTIQQMDVGMERLAEAIRQEQKRSKHLASAEIERMRQ</sequence>
<dbReference type="EMBL" id="JARGDH010000003">
    <property type="protein sequence ID" value="KAL0273265.1"/>
    <property type="molecule type" value="Genomic_DNA"/>
</dbReference>
<accession>A0AAW2HVI7</accession>
<proteinExistence type="predicted"/>
<comment type="caution">
    <text evidence="6">The sequence shown here is derived from an EMBL/GenBank/DDBJ whole genome shotgun (WGS) entry which is preliminary data.</text>
</comment>
<keyword evidence="4" id="KW-0663">Pyridoxal phosphate</keyword>
<protein>
    <recommendedName>
        <fullName evidence="5">Aminotransferase class I/classII large domain-containing protein</fullName>
    </recommendedName>
</protein>
<feature type="domain" description="Aminotransferase class I/classII large" evidence="5">
    <location>
        <begin position="129"/>
        <end position="470"/>
    </location>
</feature>
<dbReference type="Pfam" id="PF00155">
    <property type="entry name" value="Aminotran_1_2"/>
    <property type="match status" value="1"/>
</dbReference>
<reference evidence="6" key="1">
    <citation type="journal article" date="2024" name="Gigascience">
        <title>Chromosome-level genome of the poultry shaft louse Menopon gallinae provides insight into the host-switching and adaptive evolution of parasitic lice.</title>
        <authorList>
            <person name="Xu Y."/>
            <person name="Ma L."/>
            <person name="Liu S."/>
            <person name="Liang Y."/>
            <person name="Liu Q."/>
            <person name="He Z."/>
            <person name="Tian L."/>
            <person name="Duan Y."/>
            <person name="Cai W."/>
            <person name="Li H."/>
            <person name="Song F."/>
        </authorList>
    </citation>
    <scope>NUCLEOTIDE SEQUENCE</scope>
    <source>
        <strain evidence="6">Cailab_2023a</strain>
    </source>
</reference>
<dbReference type="Gene3D" id="3.40.640.10">
    <property type="entry name" value="Type I PLP-dependent aspartate aminotransferase-like (Major domain)"/>
    <property type="match status" value="1"/>
</dbReference>
<dbReference type="InterPro" id="IPR015424">
    <property type="entry name" value="PyrdxlP-dep_Trfase"/>
</dbReference>
<dbReference type="PANTHER" id="PTHR42790:SF19">
    <property type="entry name" value="KYNURENINE_ALPHA-AMINOADIPATE AMINOTRANSFERASE, MITOCHONDRIAL"/>
    <property type="match status" value="1"/>
</dbReference>
<evidence type="ECO:0000256" key="1">
    <source>
        <dbReference type="ARBA" id="ARBA00001933"/>
    </source>
</evidence>
<dbReference type="PANTHER" id="PTHR42790">
    <property type="entry name" value="AMINOTRANSFERASE"/>
    <property type="match status" value="1"/>
</dbReference>
<dbReference type="InterPro" id="IPR015421">
    <property type="entry name" value="PyrdxlP-dep_Trfase_major"/>
</dbReference>
<dbReference type="GO" id="GO:0030170">
    <property type="term" value="F:pyridoxal phosphate binding"/>
    <property type="evidence" value="ECO:0007669"/>
    <property type="project" value="InterPro"/>
</dbReference>
<dbReference type="CDD" id="cd00609">
    <property type="entry name" value="AAT_like"/>
    <property type="match status" value="1"/>
</dbReference>
<dbReference type="InterPro" id="IPR050859">
    <property type="entry name" value="Class-I_PLP-dep_aminotransf"/>
</dbReference>
<dbReference type="InterPro" id="IPR004839">
    <property type="entry name" value="Aminotransferase_I/II_large"/>
</dbReference>
<evidence type="ECO:0000313" key="6">
    <source>
        <dbReference type="EMBL" id="KAL0273265.1"/>
    </source>
</evidence>
<evidence type="ECO:0000256" key="3">
    <source>
        <dbReference type="ARBA" id="ARBA00022679"/>
    </source>
</evidence>
<keyword evidence="2" id="KW-0032">Aminotransferase</keyword>
<comment type="cofactor">
    <cofactor evidence="1">
        <name>pyridoxal 5'-phosphate</name>
        <dbReference type="ChEBI" id="CHEBI:597326"/>
    </cofactor>
</comment>
<dbReference type="GO" id="GO:1901605">
    <property type="term" value="P:alpha-amino acid metabolic process"/>
    <property type="evidence" value="ECO:0007669"/>
    <property type="project" value="TreeGrafter"/>
</dbReference>
<evidence type="ECO:0000256" key="2">
    <source>
        <dbReference type="ARBA" id="ARBA00022576"/>
    </source>
</evidence>
<dbReference type="FunFam" id="3.90.1150.10:FF:000166">
    <property type="entry name" value="Kynurenine/alpha-aminoadipate aminotransferase, mitochondrial"/>
    <property type="match status" value="1"/>
</dbReference>
<keyword evidence="3" id="KW-0808">Transferase</keyword>
<evidence type="ECO:0000259" key="5">
    <source>
        <dbReference type="Pfam" id="PF00155"/>
    </source>
</evidence>
<evidence type="ECO:0000256" key="4">
    <source>
        <dbReference type="ARBA" id="ARBA00022898"/>
    </source>
</evidence>